<dbReference type="Proteomes" id="UP001530315">
    <property type="component" value="Unassembled WGS sequence"/>
</dbReference>
<dbReference type="Pfam" id="PF06602">
    <property type="entry name" value="Myotub-related"/>
    <property type="match status" value="1"/>
</dbReference>
<feature type="compositionally biased region" description="Acidic residues" evidence="3">
    <location>
        <begin position="50"/>
        <end position="68"/>
    </location>
</feature>
<dbReference type="PANTHER" id="PTHR10807">
    <property type="entry name" value="MYOTUBULARIN-RELATED"/>
    <property type="match status" value="1"/>
</dbReference>
<feature type="region of interest" description="Disordered" evidence="3">
    <location>
        <begin position="675"/>
        <end position="694"/>
    </location>
</feature>
<feature type="domain" description="Myotubularin phosphatase" evidence="4">
    <location>
        <begin position="721"/>
        <end position="1179"/>
    </location>
</feature>
<feature type="region of interest" description="Disordered" evidence="3">
    <location>
        <begin position="247"/>
        <end position="266"/>
    </location>
</feature>
<dbReference type="SMART" id="SM00404">
    <property type="entry name" value="PTPc_motif"/>
    <property type="match status" value="1"/>
</dbReference>
<evidence type="ECO:0000313" key="5">
    <source>
        <dbReference type="EMBL" id="KAL3798303.1"/>
    </source>
</evidence>
<feature type="binding site" evidence="2">
    <location>
        <begin position="944"/>
        <end position="945"/>
    </location>
    <ligand>
        <name>substrate</name>
    </ligand>
</feature>
<dbReference type="PROSITE" id="PS51339">
    <property type="entry name" value="PPASE_MYOTUBULARIN"/>
    <property type="match status" value="1"/>
</dbReference>
<feature type="compositionally biased region" description="Pro residues" evidence="3">
    <location>
        <begin position="139"/>
        <end position="175"/>
    </location>
</feature>
<feature type="compositionally biased region" description="Acidic residues" evidence="3">
    <location>
        <begin position="433"/>
        <end position="442"/>
    </location>
</feature>
<dbReference type="InterPro" id="IPR029021">
    <property type="entry name" value="Prot-tyrosine_phosphatase-like"/>
</dbReference>
<evidence type="ECO:0000313" key="6">
    <source>
        <dbReference type="Proteomes" id="UP001530315"/>
    </source>
</evidence>
<organism evidence="5 6">
    <name type="scientific">Stephanodiscus triporus</name>
    <dbReference type="NCBI Taxonomy" id="2934178"/>
    <lineage>
        <taxon>Eukaryota</taxon>
        <taxon>Sar</taxon>
        <taxon>Stramenopiles</taxon>
        <taxon>Ochrophyta</taxon>
        <taxon>Bacillariophyta</taxon>
        <taxon>Coscinodiscophyceae</taxon>
        <taxon>Thalassiosirophycidae</taxon>
        <taxon>Stephanodiscales</taxon>
        <taxon>Stephanodiscaceae</taxon>
        <taxon>Stephanodiscus</taxon>
    </lineage>
</organism>
<dbReference type="InterPro" id="IPR016130">
    <property type="entry name" value="Tyr_Pase_AS"/>
</dbReference>
<evidence type="ECO:0000256" key="3">
    <source>
        <dbReference type="SAM" id="MobiDB-lite"/>
    </source>
</evidence>
<feature type="compositionally biased region" description="Low complexity" evidence="3">
    <location>
        <begin position="257"/>
        <end position="266"/>
    </location>
</feature>
<dbReference type="SUPFAM" id="SSF52799">
    <property type="entry name" value="(Phosphotyrosine protein) phosphatases II"/>
    <property type="match status" value="1"/>
</dbReference>
<feature type="compositionally biased region" description="Basic residues" evidence="3">
    <location>
        <begin position="415"/>
        <end position="426"/>
    </location>
</feature>
<feature type="compositionally biased region" description="Low complexity" evidence="3">
    <location>
        <begin position="74"/>
        <end position="83"/>
    </location>
</feature>
<dbReference type="InterPro" id="IPR010569">
    <property type="entry name" value="Myotubularin-like_Pase_dom"/>
</dbReference>
<evidence type="ECO:0000256" key="2">
    <source>
        <dbReference type="PIRSR" id="PIRSR630564-2"/>
    </source>
</evidence>
<feature type="compositionally biased region" description="Low complexity" evidence="3">
    <location>
        <begin position="176"/>
        <end position="195"/>
    </location>
</feature>
<reference evidence="5 6" key="1">
    <citation type="submission" date="2024-10" db="EMBL/GenBank/DDBJ databases">
        <title>Updated reference genomes for cyclostephanoid diatoms.</title>
        <authorList>
            <person name="Roberts W.R."/>
            <person name="Alverson A.J."/>
        </authorList>
    </citation>
    <scope>NUCLEOTIDE SEQUENCE [LARGE SCALE GENOMIC DNA]</scope>
    <source>
        <strain evidence="5 6">AJA276-08</strain>
    </source>
</reference>
<evidence type="ECO:0000256" key="1">
    <source>
        <dbReference type="PIRSR" id="PIRSR630564-1"/>
    </source>
</evidence>
<feature type="binding site" evidence="2">
    <location>
        <begin position="1007"/>
        <end position="1013"/>
    </location>
    <ligand>
        <name>substrate</name>
    </ligand>
</feature>
<dbReference type="InterPro" id="IPR003595">
    <property type="entry name" value="Tyr_Pase_cat"/>
</dbReference>
<dbReference type="CDD" id="cd14507">
    <property type="entry name" value="PTP-MTM-like"/>
    <property type="match status" value="1"/>
</dbReference>
<gene>
    <name evidence="5" type="ORF">ACHAW5_010640</name>
</gene>
<accession>A0ABD3QD94</accession>
<protein>
    <recommendedName>
        <fullName evidence="4">Myotubularin phosphatase domain-containing protein</fullName>
    </recommendedName>
</protein>
<feature type="active site" description="Phosphocysteine intermediate" evidence="1">
    <location>
        <position position="1007"/>
    </location>
</feature>
<feature type="region of interest" description="Disordered" evidence="3">
    <location>
        <begin position="24"/>
        <end position="43"/>
    </location>
</feature>
<feature type="compositionally biased region" description="Low complexity" evidence="3">
    <location>
        <begin position="102"/>
        <end position="115"/>
    </location>
</feature>
<dbReference type="InterPro" id="IPR030564">
    <property type="entry name" value="Myotubularin"/>
</dbReference>
<comment type="caution">
    <text evidence="5">The sequence shown here is derived from an EMBL/GenBank/DDBJ whole genome shotgun (WGS) entry which is preliminary data.</text>
</comment>
<dbReference type="AlphaFoldDB" id="A0ABD3QD94"/>
<proteinExistence type="predicted"/>
<evidence type="ECO:0000259" key="4">
    <source>
        <dbReference type="PROSITE" id="PS51339"/>
    </source>
</evidence>
<name>A0ABD3QD94_9STRA</name>
<keyword evidence="6" id="KW-1185">Reference proteome</keyword>
<dbReference type="PROSITE" id="PS00383">
    <property type="entry name" value="TYR_PHOSPHATASE_1"/>
    <property type="match status" value="1"/>
</dbReference>
<feature type="region of interest" description="Disordered" evidence="3">
    <location>
        <begin position="50"/>
        <end position="195"/>
    </location>
</feature>
<feature type="region of interest" description="Disordered" evidence="3">
    <location>
        <begin position="415"/>
        <end position="442"/>
    </location>
</feature>
<feature type="region of interest" description="Disordered" evidence="3">
    <location>
        <begin position="290"/>
        <end position="312"/>
    </location>
</feature>
<dbReference type="PANTHER" id="PTHR10807:SF128">
    <property type="entry name" value="PHOSPHATIDYLINOSITOL-3,5-BISPHOSPHATE 3-PHOSPHATASE"/>
    <property type="match status" value="1"/>
</dbReference>
<sequence length="1268" mass="134016">MIPSSARASSGASDDLDPLSQALSMLDSLGGGGSVDDDADGVGFEEFAIDSDGEDDFLNLGVPDDDYDNPSAVPPDAAATAVAGSRSHPPPHWATKQDVAEMSMSMSTSMPPSSSDADRQRMTQQRVFAHPLATAHLPQPQPQPQPQLQPQPQPKPQPQPQRRPHPHLPPAPAPSPSSGAIGAGTTTTVTNPDPVGGNVVVGGWTSSLASLAGSLLHQSSSTTPTSSSSSARDDEVDARLRAAFLARRGGGGGGGAPSSSSSSATASGAASASASASTTTTTSIPVGAAVGQDLPTASSSGGVPPPPGAAAAATGTKDLVFVADAASAAPAAAFAEKLSASLDARTRTRLINSALGGIGGRDGCEGVGDGDDKGRLLPGEYVIMFLNALDDVRDCSTDGHTFVGSRDVLANCSRRRRRGGGRKGGRGRAAGDADGDDDDDGRDETVTVWCCVMTVYRDGLSSGRRWRRKMHHVFQVPLASIERVEKTLSSSQRAVGAGYGYAGSSINPPPSLSLSASSYSNPYVSGYSAMQQLLPSSSSSSSAAASSSSSANAINSAMVSFGSQMRPLLGGMASGAGIGIGGGSSGNFNLLSNGANNNGSSMAGMGLTMEPLGIILHGKDGGRWIEFSTCSYSDAQRAHEALNTYAFPGRKNMGYLFAFESRRAEVMAAMAATANAAAGPDRSGGRRQVQQGKDVERATATTATASAATTAAAAAAAAKPTRRRFVPLEEFGRQGLFQMRHGGVSDGSAPAQRPSPWAPILTANANFGLCSTYPSVLVGPRCIVGGGGAPSSTNSANDNNIGLLRRCAAFRSENRLPALTWGNPRDGGSIWRAAQPKVGLQGNRSAEDERYLYAIGEEAKRANDLATAERPPLEFLRMLCGRNNESDLIMEGGMTGSGNHSSCTLKVMDMRPKTSAMANRTQGYGYENTNNYRGTTITFFGIGNIHAVRDAYQKVTALCLNPNNSDLQWMQLVENTNWPSMIRLVLSASWQAAFHVHYNRLPVLLHCSHGWDRTSQVAALAQLLLDPHYRTREGFSTLVEKDFLSFGHPFHTRCGHGEGKNEQGGDEGELSPIFLQFLDCVYQLVNQFPDYFEFSTRYLLLLSEHIYSCRFGTLLCDSEREREVVAGVRQRTYCLWDYLDSIPELVNPLFDKAASDKAGVLLMPLPMLLRNVTLWTDRYCMYGPKATMPCVPPSLRLAYPPIYATSCPLEQSLILHTSRNGVEGMLSRALKDVELWKERARVALKELGEMKAIESTSKENAVDDKDAA</sequence>
<dbReference type="EMBL" id="JALLAZ020000304">
    <property type="protein sequence ID" value="KAL3798303.1"/>
    <property type="molecule type" value="Genomic_DNA"/>
</dbReference>